<name>A0A0F9HZV6_9ZZZZ</name>
<dbReference type="InterPro" id="IPR039528">
    <property type="entry name" value="DPM1-like"/>
</dbReference>
<dbReference type="PANTHER" id="PTHR43398:SF1">
    <property type="entry name" value="DOLICHOL-PHOSPHATE MANNOSYLTRANSFERASE SUBUNIT 1"/>
    <property type="match status" value="1"/>
</dbReference>
<protein>
    <recommendedName>
        <fullName evidence="12">GtrA-like protein domain-containing protein</fullName>
    </recommendedName>
</protein>
<keyword evidence="4" id="KW-0808">Transferase</keyword>
<feature type="domain" description="Glycosyltransferase 2-like" evidence="9">
    <location>
        <begin position="1"/>
        <end position="96"/>
    </location>
</feature>
<feature type="transmembrane region" description="Helical" evidence="8">
    <location>
        <begin position="234"/>
        <end position="255"/>
    </location>
</feature>
<feature type="transmembrane region" description="Helical" evidence="8">
    <location>
        <begin position="166"/>
        <end position="190"/>
    </location>
</feature>
<dbReference type="GO" id="GO:0035269">
    <property type="term" value="P:protein O-linked glycosylation via mannose"/>
    <property type="evidence" value="ECO:0007669"/>
    <property type="project" value="TreeGrafter"/>
</dbReference>
<comment type="similarity">
    <text evidence="2">Belongs to the glycosyltransferase 2 family.</text>
</comment>
<dbReference type="Pfam" id="PF04138">
    <property type="entry name" value="GtrA_DPMS_TM"/>
    <property type="match status" value="1"/>
</dbReference>
<dbReference type="SUPFAM" id="SSF53448">
    <property type="entry name" value="Nucleotide-diphospho-sugar transferases"/>
    <property type="match status" value="1"/>
</dbReference>
<dbReference type="Gene3D" id="3.90.550.10">
    <property type="entry name" value="Spore Coat Polysaccharide Biosynthesis Protein SpsA, Chain A"/>
    <property type="match status" value="1"/>
</dbReference>
<evidence type="ECO:0000259" key="10">
    <source>
        <dbReference type="Pfam" id="PF04138"/>
    </source>
</evidence>
<dbReference type="InterPro" id="IPR001173">
    <property type="entry name" value="Glyco_trans_2-like"/>
</dbReference>
<dbReference type="PANTHER" id="PTHR43398">
    <property type="entry name" value="DOLICHOL-PHOSPHATE MANNOSYLTRANSFERASE SUBUNIT 1"/>
    <property type="match status" value="1"/>
</dbReference>
<keyword evidence="7 8" id="KW-0472">Membrane</keyword>
<evidence type="ECO:0000259" key="9">
    <source>
        <dbReference type="Pfam" id="PF00535"/>
    </source>
</evidence>
<dbReference type="EMBL" id="LAZR01022783">
    <property type="protein sequence ID" value="KKL80672.1"/>
    <property type="molecule type" value="Genomic_DNA"/>
</dbReference>
<organism evidence="11">
    <name type="scientific">marine sediment metagenome</name>
    <dbReference type="NCBI Taxonomy" id="412755"/>
    <lineage>
        <taxon>unclassified sequences</taxon>
        <taxon>metagenomes</taxon>
        <taxon>ecological metagenomes</taxon>
    </lineage>
</organism>
<evidence type="ECO:0000256" key="4">
    <source>
        <dbReference type="ARBA" id="ARBA00022679"/>
    </source>
</evidence>
<evidence type="ECO:0000313" key="11">
    <source>
        <dbReference type="EMBL" id="KKL80672.1"/>
    </source>
</evidence>
<evidence type="ECO:0000256" key="2">
    <source>
        <dbReference type="ARBA" id="ARBA00006739"/>
    </source>
</evidence>
<dbReference type="AlphaFoldDB" id="A0A0F9HZV6"/>
<evidence type="ECO:0000256" key="3">
    <source>
        <dbReference type="ARBA" id="ARBA00022676"/>
    </source>
</evidence>
<keyword evidence="5 8" id="KW-0812">Transmembrane</keyword>
<dbReference type="InterPro" id="IPR007267">
    <property type="entry name" value="GtrA_DPMS_TM"/>
</dbReference>
<sequence>AVVAGFERARGEYVCLLDADLQHPPEQVVTLLHQAQRTGADMVVATRYGAGGHLDGLGGWARKAASHLCKWLAQALLLDRVRTVSDPLGGFFLVRRALVHGVALRPMGYRTAMEILARARPAKVVEVPYELSPRQAGRSKANLRQGVTFLLHLSRLLREVPQAGRAWKFAFVGGLGAVVNLGLLFLLSAAAGLPRSLVWLLAVEAAVLHNFIWHQTFTWRERKEAGARAWLRRAAAFHLSVAGTVAINGAIFALLSIAGAPLILAGAAGIAGAAAFNFVAGDRWVFRPLRAGKEPLGT</sequence>
<reference evidence="11" key="1">
    <citation type="journal article" date="2015" name="Nature">
        <title>Complex archaea that bridge the gap between prokaryotes and eukaryotes.</title>
        <authorList>
            <person name="Spang A."/>
            <person name="Saw J.H."/>
            <person name="Jorgensen S.L."/>
            <person name="Zaremba-Niedzwiedzka K."/>
            <person name="Martijn J."/>
            <person name="Lind A.E."/>
            <person name="van Eijk R."/>
            <person name="Schleper C."/>
            <person name="Guy L."/>
            <person name="Ettema T.J."/>
        </authorList>
    </citation>
    <scope>NUCLEOTIDE SEQUENCE</scope>
</reference>
<evidence type="ECO:0000256" key="5">
    <source>
        <dbReference type="ARBA" id="ARBA00022692"/>
    </source>
</evidence>
<evidence type="ECO:0008006" key="12">
    <source>
        <dbReference type="Google" id="ProtNLM"/>
    </source>
</evidence>
<gene>
    <name evidence="11" type="ORF">LCGC14_2002430</name>
</gene>
<feature type="non-terminal residue" evidence="11">
    <location>
        <position position="1"/>
    </location>
</feature>
<feature type="transmembrane region" description="Helical" evidence="8">
    <location>
        <begin position="196"/>
        <end position="213"/>
    </location>
</feature>
<dbReference type="GO" id="GO:0004582">
    <property type="term" value="F:dolichyl-phosphate beta-D-mannosyltransferase activity"/>
    <property type="evidence" value="ECO:0007669"/>
    <property type="project" value="InterPro"/>
</dbReference>
<comment type="caution">
    <text evidence="11">The sequence shown here is derived from an EMBL/GenBank/DDBJ whole genome shotgun (WGS) entry which is preliminary data.</text>
</comment>
<keyword evidence="6 8" id="KW-1133">Transmembrane helix</keyword>
<feature type="domain" description="GtrA/DPMS transmembrane" evidence="10">
    <location>
        <begin position="168"/>
        <end position="286"/>
    </location>
</feature>
<accession>A0A0F9HZV6</accession>
<evidence type="ECO:0000256" key="8">
    <source>
        <dbReference type="SAM" id="Phobius"/>
    </source>
</evidence>
<keyword evidence="3" id="KW-0328">Glycosyltransferase</keyword>
<dbReference type="GO" id="GO:0016020">
    <property type="term" value="C:membrane"/>
    <property type="evidence" value="ECO:0007669"/>
    <property type="project" value="UniProtKB-SubCell"/>
</dbReference>
<evidence type="ECO:0000256" key="6">
    <source>
        <dbReference type="ARBA" id="ARBA00022989"/>
    </source>
</evidence>
<comment type="subcellular location">
    <subcellularLocation>
        <location evidence="1">Membrane</location>
        <topology evidence="1">Multi-pass membrane protein</topology>
    </subcellularLocation>
</comment>
<evidence type="ECO:0000256" key="1">
    <source>
        <dbReference type="ARBA" id="ARBA00004141"/>
    </source>
</evidence>
<dbReference type="InterPro" id="IPR029044">
    <property type="entry name" value="Nucleotide-diphossugar_trans"/>
</dbReference>
<evidence type="ECO:0000256" key="7">
    <source>
        <dbReference type="ARBA" id="ARBA00023136"/>
    </source>
</evidence>
<feature type="transmembrane region" description="Helical" evidence="8">
    <location>
        <begin position="261"/>
        <end position="280"/>
    </location>
</feature>
<dbReference type="Pfam" id="PF00535">
    <property type="entry name" value="Glycos_transf_2"/>
    <property type="match status" value="1"/>
</dbReference>
<dbReference type="GO" id="GO:0000271">
    <property type="term" value="P:polysaccharide biosynthetic process"/>
    <property type="evidence" value="ECO:0007669"/>
    <property type="project" value="InterPro"/>
</dbReference>
<dbReference type="GO" id="GO:0006506">
    <property type="term" value="P:GPI anchor biosynthetic process"/>
    <property type="evidence" value="ECO:0007669"/>
    <property type="project" value="TreeGrafter"/>
</dbReference>
<dbReference type="GO" id="GO:0006488">
    <property type="term" value="P:dolichol-linked oligosaccharide biosynthetic process"/>
    <property type="evidence" value="ECO:0007669"/>
    <property type="project" value="TreeGrafter"/>
</dbReference>
<proteinExistence type="inferred from homology"/>